<accession>N8Z2X5</accession>
<evidence type="ECO:0000313" key="1">
    <source>
        <dbReference type="EMBL" id="ENV43447.1"/>
    </source>
</evidence>
<dbReference type="PATRIC" id="fig|1217988.3.peg.2435"/>
<protein>
    <recommendedName>
        <fullName evidence="3">DNA binding HTH domain-containing protein</fullName>
    </recommendedName>
</protein>
<dbReference type="SUPFAM" id="SSF46689">
    <property type="entry name" value="Homeodomain-like"/>
    <property type="match status" value="1"/>
</dbReference>
<dbReference type="RefSeq" id="WP_004894715.1">
    <property type="nucleotide sequence ID" value="NZ_KB849576.1"/>
</dbReference>
<sequence>MENGNSDILSIDELKQLEIKNLQRAVQHCEGKIFGEDGAAKLLAINPTTLISKLKKLGIRY</sequence>
<dbReference type="InterPro" id="IPR009057">
    <property type="entry name" value="Homeodomain-like_sf"/>
</dbReference>
<dbReference type="AlphaFoldDB" id="N8Z2X5"/>
<reference evidence="1 2" key="1">
    <citation type="submission" date="2013-02" db="EMBL/GenBank/DDBJ databases">
        <title>The Genome Sequence of Acinetobacter schindleri CIP 107287.</title>
        <authorList>
            <consortium name="The Broad Institute Genome Sequencing Platform"/>
            <consortium name="The Broad Institute Genome Sequencing Center for Infectious Disease"/>
            <person name="Cerqueira G."/>
            <person name="Feldgarden M."/>
            <person name="Courvalin P."/>
            <person name="Perichon B."/>
            <person name="Grillot-Courvalin C."/>
            <person name="Clermont D."/>
            <person name="Rocha E."/>
            <person name="Yoon E.-J."/>
            <person name="Nemec A."/>
            <person name="Walker B."/>
            <person name="Young S.K."/>
            <person name="Zeng Q."/>
            <person name="Gargeya S."/>
            <person name="Fitzgerald M."/>
            <person name="Haas B."/>
            <person name="Abouelleil A."/>
            <person name="Alvarado L."/>
            <person name="Arachchi H.M."/>
            <person name="Berlin A.M."/>
            <person name="Chapman S.B."/>
            <person name="Dewar J."/>
            <person name="Goldberg J."/>
            <person name="Griggs A."/>
            <person name="Gujja S."/>
            <person name="Hansen M."/>
            <person name="Howarth C."/>
            <person name="Imamovic A."/>
            <person name="Larimer J."/>
            <person name="McCowan C."/>
            <person name="Murphy C."/>
            <person name="Neiman D."/>
            <person name="Pearson M."/>
            <person name="Priest M."/>
            <person name="Roberts A."/>
            <person name="Saif S."/>
            <person name="Shea T."/>
            <person name="Sisk P."/>
            <person name="Sykes S."/>
            <person name="Wortman J."/>
            <person name="Nusbaum C."/>
            <person name="Birren B."/>
        </authorList>
    </citation>
    <scope>NUCLEOTIDE SEQUENCE [LARGE SCALE GENOMIC DNA]</scope>
    <source>
        <strain evidence="1 2">CIP 107287</strain>
    </source>
</reference>
<dbReference type="EMBL" id="APPQ01000029">
    <property type="protein sequence ID" value="ENV43447.1"/>
    <property type="molecule type" value="Genomic_DNA"/>
</dbReference>
<evidence type="ECO:0000313" key="2">
    <source>
        <dbReference type="Proteomes" id="UP000018440"/>
    </source>
</evidence>
<dbReference type="Gene3D" id="1.10.10.60">
    <property type="entry name" value="Homeodomain-like"/>
    <property type="match status" value="1"/>
</dbReference>
<dbReference type="Proteomes" id="UP000018440">
    <property type="component" value="Unassembled WGS sequence"/>
</dbReference>
<gene>
    <name evidence="1" type="ORF">F955_02531</name>
</gene>
<name>N8Z2X5_9GAMM</name>
<organism evidence="1 2">
    <name type="scientific">Acinetobacter schindleri CIP 107287</name>
    <dbReference type="NCBI Taxonomy" id="1217988"/>
    <lineage>
        <taxon>Bacteria</taxon>
        <taxon>Pseudomonadati</taxon>
        <taxon>Pseudomonadota</taxon>
        <taxon>Gammaproteobacteria</taxon>
        <taxon>Moraxellales</taxon>
        <taxon>Moraxellaceae</taxon>
        <taxon>Acinetobacter</taxon>
    </lineage>
</organism>
<evidence type="ECO:0008006" key="3">
    <source>
        <dbReference type="Google" id="ProtNLM"/>
    </source>
</evidence>
<comment type="caution">
    <text evidence="1">The sequence shown here is derived from an EMBL/GenBank/DDBJ whole genome shotgun (WGS) entry which is preliminary data.</text>
</comment>
<dbReference type="HOGENOM" id="CLU_2911958_0_0_6"/>
<proteinExistence type="predicted"/>